<name>A0A2J7Q7X4_9NEOP</name>
<dbReference type="InterPro" id="IPR043502">
    <property type="entry name" value="DNA/RNA_pol_sf"/>
</dbReference>
<dbReference type="EMBL" id="NEVH01017000">
    <property type="protein sequence ID" value="PNF24684.1"/>
    <property type="molecule type" value="Genomic_DNA"/>
</dbReference>
<evidence type="ECO:0000259" key="1">
    <source>
        <dbReference type="PROSITE" id="PS50878"/>
    </source>
</evidence>
<accession>A0A2J7Q7X4</accession>
<feature type="domain" description="Reverse transcriptase" evidence="1">
    <location>
        <begin position="453"/>
        <end position="729"/>
    </location>
</feature>
<dbReference type="PANTHER" id="PTHR33332">
    <property type="entry name" value="REVERSE TRANSCRIPTASE DOMAIN-CONTAINING PROTEIN"/>
    <property type="match status" value="1"/>
</dbReference>
<sequence>MNHLELKQTSINNYSLGADYCRSLFAKGGVCIFVQEKFKFTNIDLTKYCKDRDIEICAIMIHLNARKICIITIYRSPSGNFDIFMNKLDLILNKLFKVTVDFVICGDFNINFLVDSERKRQLVALLQTFNLTSVVKFPTRVQRGSVTSIDNFFIDITKAGNYSVKPIINGLSDHDAQVVIFHSFNFRPSIKKSILTRKITDLAINDFLLKLSHETWDTVFSTDNVNDMFNSFLDTYLKIFYSSFPLKSVCANNKNKKIWVTPGITTSCKRKRELYIACRDGNNPDLKNYYNKYCKILSAVIKESKKLNYAYKINKSLNKNKTIWDIIKLETNRTSSADKAITLNIDGISITNQHVIANEFNKYFLSIATNINIDHNDPKFQKLDDITPLHYLLQSFKTPFPNINLKFLSSKDVEKVIKSLKTKNSFGYDEISTKLLKISSPFISSPLTHICNKSISLGIFPDRLKYAVVKPLFKKGNKSTISNYRPISILSSFSKVIEKVLYDQLLNHLKKYNILADEQFGFREDSSTNKAIYKLINESLQALNSKLPIGCIFFDLEKAFDCLNHDILLSKLQFYGINGKAKKWFESYLNNRYQRIQVCEKDSNQTTHSSWGKITDGVPQGSVLGPLLFLIYINDLPKIVINNAISILFADDTSVLIKGSNSENLHINMNNVFNHLYKWFRTNLLSININKTHSMQFKTKNKLTTDVDIVCNNRPVTTVSNIKFLGINIMDTLNWSSHVECIIPKLTSACYMMRSIKPYLPLKTLKTIYYSYFGSVTNYGLCFWGVSPHSIKVFRMQKKIIRIMIGCNSRVSCRDLFRKLEILPLASQYIFSLMLFVVNNKSLFIPNSLNHNINTRHITNFYQPIANFTVYQKGVYYMGIKIYNNLPSYIKEESLNPKKFKICLKHFLYLHHFYSVEEYFQYKSL</sequence>
<dbReference type="PROSITE" id="PS50878">
    <property type="entry name" value="RT_POL"/>
    <property type="match status" value="1"/>
</dbReference>
<dbReference type="OrthoDB" id="414730at2759"/>
<keyword evidence="3" id="KW-1185">Reference proteome</keyword>
<gene>
    <name evidence="2" type="ORF">B7P43_G17553</name>
</gene>
<dbReference type="Pfam" id="PF00078">
    <property type="entry name" value="RVT_1"/>
    <property type="match status" value="1"/>
</dbReference>
<dbReference type="InterPro" id="IPR036691">
    <property type="entry name" value="Endo/exonu/phosph_ase_sf"/>
</dbReference>
<dbReference type="GO" id="GO:0003824">
    <property type="term" value="F:catalytic activity"/>
    <property type="evidence" value="ECO:0007669"/>
    <property type="project" value="InterPro"/>
</dbReference>
<dbReference type="InParanoid" id="A0A2J7Q7X4"/>
<dbReference type="CDD" id="cd01650">
    <property type="entry name" value="RT_nLTR_like"/>
    <property type="match status" value="1"/>
</dbReference>
<dbReference type="AlphaFoldDB" id="A0A2J7Q7X4"/>
<dbReference type="SUPFAM" id="SSF56672">
    <property type="entry name" value="DNA/RNA polymerases"/>
    <property type="match status" value="1"/>
</dbReference>
<dbReference type="Pfam" id="PF14529">
    <property type="entry name" value="Exo_endo_phos_2"/>
    <property type="match status" value="1"/>
</dbReference>
<evidence type="ECO:0000313" key="2">
    <source>
        <dbReference type="EMBL" id="PNF24684.1"/>
    </source>
</evidence>
<organism evidence="2 3">
    <name type="scientific">Cryptotermes secundus</name>
    <dbReference type="NCBI Taxonomy" id="105785"/>
    <lineage>
        <taxon>Eukaryota</taxon>
        <taxon>Metazoa</taxon>
        <taxon>Ecdysozoa</taxon>
        <taxon>Arthropoda</taxon>
        <taxon>Hexapoda</taxon>
        <taxon>Insecta</taxon>
        <taxon>Pterygota</taxon>
        <taxon>Neoptera</taxon>
        <taxon>Polyneoptera</taxon>
        <taxon>Dictyoptera</taxon>
        <taxon>Blattodea</taxon>
        <taxon>Blattoidea</taxon>
        <taxon>Termitoidae</taxon>
        <taxon>Kalotermitidae</taxon>
        <taxon>Cryptotermitinae</taxon>
        <taxon>Cryptotermes</taxon>
    </lineage>
</organism>
<dbReference type="InterPro" id="IPR005135">
    <property type="entry name" value="Endo/exonuclease/phosphatase"/>
</dbReference>
<dbReference type="InterPro" id="IPR000477">
    <property type="entry name" value="RT_dom"/>
</dbReference>
<dbReference type="SUPFAM" id="SSF56219">
    <property type="entry name" value="DNase I-like"/>
    <property type="match status" value="1"/>
</dbReference>
<evidence type="ECO:0000313" key="3">
    <source>
        <dbReference type="Proteomes" id="UP000235965"/>
    </source>
</evidence>
<dbReference type="Proteomes" id="UP000235965">
    <property type="component" value="Unassembled WGS sequence"/>
</dbReference>
<protein>
    <recommendedName>
        <fullName evidence="1">Reverse transcriptase domain-containing protein</fullName>
    </recommendedName>
</protein>
<proteinExistence type="predicted"/>
<dbReference type="STRING" id="105785.A0A2J7Q7X4"/>
<dbReference type="GO" id="GO:0071897">
    <property type="term" value="P:DNA biosynthetic process"/>
    <property type="evidence" value="ECO:0007669"/>
    <property type="project" value="UniProtKB-ARBA"/>
</dbReference>
<comment type="caution">
    <text evidence="2">The sequence shown here is derived from an EMBL/GenBank/DDBJ whole genome shotgun (WGS) entry which is preliminary data.</text>
</comment>
<dbReference type="Gene3D" id="3.60.10.10">
    <property type="entry name" value="Endonuclease/exonuclease/phosphatase"/>
    <property type="match status" value="1"/>
</dbReference>
<reference evidence="2 3" key="1">
    <citation type="submission" date="2017-12" db="EMBL/GenBank/DDBJ databases">
        <title>Hemimetabolous genomes reveal molecular basis of termite eusociality.</title>
        <authorList>
            <person name="Harrison M.C."/>
            <person name="Jongepier E."/>
            <person name="Robertson H.M."/>
            <person name="Arning N."/>
            <person name="Bitard-Feildel T."/>
            <person name="Chao H."/>
            <person name="Childers C.P."/>
            <person name="Dinh H."/>
            <person name="Doddapaneni H."/>
            <person name="Dugan S."/>
            <person name="Gowin J."/>
            <person name="Greiner C."/>
            <person name="Han Y."/>
            <person name="Hu H."/>
            <person name="Hughes D.S.T."/>
            <person name="Huylmans A.-K."/>
            <person name="Kemena C."/>
            <person name="Kremer L.P.M."/>
            <person name="Lee S.L."/>
            <person name="Lopez-Ezquerra A."/>
            <person name="Mallet L."/>
            <person name="Monroy-Kuhn J.M."/>
            <person name="Moser A."/>
            <person name="Murali S.C."/>
            <person name="Muzny D.M."/>
            <person name="Otani S."/>
            <person name="Piulachs M.-D."/>
            <person name="Poelchau M."/>
            <person name="Qu J."/>
            <person name="Schaub F."/>
            <person name="Wada-Katsumata A."/>
            <person name="Worley K.C."/>
            <person name="Xie Q."/>
            <person name="Ylla G."/>
            <person name="Poulsen M."/>
            <person name="Gibbs R.A."/>
            <person name="Schal C."/>
            <person name="Richards S."/>
            <person name="Belles X."/>
            <person name="Korb J."/>
            <person name="Bornberg-Bauer E."/>
        </authorList>
    </citation>
    <scope>NUCLEOTIDE SEQUENCE [LARGE SCALE GENOMIC DNA]</scope>
    <source>
        <tissue evidence="2">Whole body</tissue>
    </source>
</reference>